<feature type="compositionally biased region" description="Basic and acidic residues" evidence="1">
    <location>
        <begin position="104"/>
        <end position="113"/>
    </location>
</feature>
<reference evidence="2 3" key="1">
    <citation type="journal article" date="2021" name="bioRxiv">
        <title>Chromosome-scale and haplotype-resolved genome assembly of a tetraploid potato cultivar.</title>
        <authorList>
            <person name="Sun H."/>
            <person name="Jiao W.-B."/>
            <person name="Krause K."/>
            <person name="Campoy J.A."/>
            <person name="Goel M."/>
            <person name="Folz-Donahue K."/>
            <person name="Kukat C."/>
            <person name="Huettel B."/>
            <person name="Schneeberger K."/>
        </authorList>
    </citation>
    <scope>NUCLEOTIDE SEQUENCE [LARGE SCALE GENOMIC DNA]</scope>
    <source>
        <strain evidence="2">SolTubOtavaFocal</strain>
        <tissue evidence="2">Leaves</tissue>
    </source>
</reference>
<keyword evidence="3" id="KW-1185">Reference proteome</keyword>
<comment type="caution">
    <text evidence="2">The sequence shown here is derived from an EMBL/GenBank/DDBJ whole genome shotgun (WGS) entry which is preliminary data.</text>
</comment>
<evidence type="ECO:0000313" key="2">
    <source>
        <dbReference type="EMBL" id="KAH0742007.1"/>
    </source>
</evidence>
<dbReference type="Proteomes" id="UP000826656">
    <property type="component" value="Unassembled WGS sequence"/>
</dbReference>
<evidence type="ECO:0000313" key="3">
    <source>
        <dbReference type="Proteomes" id="UP000826656"/>
    </source>
</evidence>
<name>A0ABQ7U6U8_SOLTU</name>
<protein>
    <submittedName>
        <fullName evidence="2">Uncharacterized protein</fullName>
    </submittedName>
</protein>
<proteinExistence type="predicted"/>
<dbReference type="EMBL" id="JAIVGD010000026">
    <property type="protein sequence ID" value="KAH0742007.1"/>
    <property type="molecule type" value="Genomic_DNA"/>
</dbReference>
<evidence type="ECO:0000256" key="1">
    <source>
        <dbReference type="SAM" id="MobiDB-lite"/>
    </source>
</evidence>
<sequence>MLRRTTSSNSCSDQQLWRLLSLSSPSASPSFLPFSSLFSPLFAGTPAAAAPARPALFLSSFLRPAAPATASNTGSSSLHENSSNKQLLRLAKQRATPSSCQQHRTAEPADAGRLHSFFGGQQQ</sequence>
<organism evidence="2 3">
    <name type="scientific">Solanum tuberosum</name>
    <name type="common">Potato</name>
    <dbReference type="NCBI Taxonomy" id="4113"/>
    <lineage>
        <taxon>Eukaryota</taxon>
        <taxon>Viridiplantae</taxon>
        <taxon>Streptophyta</taxon>
        <taxon>Embryophyta</taxon>
        <taxon>Tracheophyta</taxon>
        <taxon>Spermatophyta</taxon>
        <taxon>Magnoliopsida</taxon>
        <taxon>eudicotyledons</taxon>
        <taxon>Gunneridae</taxon>
        <taxon>Pentapetalae</taxon>
        <taxon>asterids</taxon>
        <taxon>lamiids</taxon>
        <taxon>Solanales</taxon>
        <taxon>Solanaceae</taxon>
        <taxon>Solanoideae</taxon>
        <taxon>Solaneae</taxon>
        <taxon>Solanum</taxon>
    </lineage>
</organism>
<feature type="region of interest" description="Disordered" evidence="1">
    <location>
        <begin position="67"/>
        <end position="123"/>
    </location>
</feature>
<accession>A0ABQ7U6U8</accession>
<feature type="compositionally biased region" description="Polar residues" evidence="1">
    <location>
        <begin position="69"/>
        <end position="86"/>
    </location>
</feature>
<gene>
    <name evidence="2" type="ORF">KY290_035050</name>
</gene>